<dbReference type="AlphaFoldDB" id="A0A9W6MN56"/>
<comment type="caution">
    <text evidence="2">The sequence shown here is derived from an EMBL/GenBank/DDBJ whole genome shotgun (WGS) entry which is preliminary data.</text>
</comment>
<reference evidence="2" key="2">
    <citation type="submission" date="2023-01" db="EMBL/GenBank/DDBJ databases">
        <authorList>
            <person name="Sun Q."/>
            <person name="Evtushenko L."/>
        </authorList>
    </citation>
    <scope>NUCLEOTIDE SEQUENCE</scope>
    <source>
        <strain evidence="2">VKM B-1513</strain>
    </source>
</reference>
<dbReference type="InterPro" id="IPR036388">
    <property type="entry name" value="WH-like_DNA-bd_sf"/>
</dbReference>
<dbReference type="CDD" id="cd22319">
    <property type="entry name" value="DpnI-like"/>
    <property type="match status" value="1"/>
</dbReference>
<name>A0A9W6MN56_9PROT</name>
<reference evidence="2" key="1">
    <citation type="journal article" date="2014" name="Int. J. Syst. Evol. Microbiol.">
        <title>Complete genome sequence of Corynebacterium casei LMG S-19264T (=DSM 44701T), isolated from a smear-ripened cheese.</title>
        <authorList>
            <consortium name="US DOE Joint Genome Institute (JGI-PGF)"/>
            <person name="Walter F."/>
            <person name="Albersmeier A."/>
            <person name="Kalinowski J."/>
            <person name="Ruckert C."/>
        </authorList>
    </citation>
    <scope>NUCLEOTIDE SEQUENCE</scope>
    <source>
        <strain evidence="2">VKM B-1513</strain>
    </source>
</reference>
<dbReference type="EMBL" id="BSFE01000002">
    <property type="protein sequence ID" value="GLK51539.1"/>
    <property type="molecule type" value="Genomic_DNA"/>
</dbReference>
<dbReference type="InterPro" id="IPR043025">
    <property type="entry name" value="DRP_PD-(D/E)XK_dom"/>
</dbReference>
<dbReference type="Gene3D" id="3.40.210.30">
    <property type="entry name" value="Dam replacing family, catalytic PD-(D/E)XK domain"/>
    <property type="match status" value="1"/>
</dbReference>
<gene>
    <name evidence="2" type="primary">dpnC</name>
    <name evidence="2" type="ORF">GCM10017621_10470</name>
</gene>
<sequence length="256" mass="29091">MKLKFEEAQTPYQSGAQSARVWTEQWAATELYCPGCGSRPLTGYENNRPVADLHCGGCAEEFELKSSKRSFGKKVVDGAYSAMSERLSSGSNPSLLLLAYDRDRLAVKNLIVVPKHFFTMGIIEKRRPLGPNARRAGWVGCNILYDRVPKAGRIPIVEDGHPLPQDEVISRWRRSLFLADKNEASRGWLVNVMRCVDALERQEFTTDDAYGFAGELQAIYPNNRHVKEKIRQQLQVLRDNGWLEFVSRGRYRIVGR</sequence>
<feature type="domain" description="Dam-replacing protein HTH" evidence="1">
    <location>
        <begin position="185"/>
        <end position="252"/>
    </location>
</feature>
<dbReference type="Proteomes" id="UP001143486">
    <property type="component" value="Unassembled WGS sequence"/>
</dbReference>
<accession>A0A9W6MN56</accession>
<dbReference type="InterPro" id="IPR010324">
    <property type="entry name" value="DRP"/>
</dbReference>
<evidence type="ECO:0000259" key="1">
    <source>
        <dbReference type="Pfam" id="PF17726"/>
    </source>
</evidence>
<organism evidence="2 3">
    <name type="scientific">Maricaulis virginensis</name>
    <dbReference type="NCBI Taxonomy" id="144022"/>
    <lineage>
        <taxon>Bacteria</taxon>
        <taxon>Pseudomonadati</taxon>
        <taxon>Pseudomonadota</taxon>
        <taxon>Alphaproteobacteria</taxon>
        <taxon>Maricaulales</taxon>
        <taxon>Maricaulaceae</taxon>
        <taxon>Maricaulis</taxon>
    </lineage>
</organism>
<dbReference type="Pfam" id="PF06044">
    <property type="entry name" value="DpnI"/>
    <property type="match status" value="1"/>
</dbReference>
<proteinExistence type="predicted"/>
<dbReference type="RefSeq" id="WP_271185919.1">
    <property type="nucleotide sequence ID" value="NZ_BSFE01000002.1"/>
</dbReference>
<protein>
    <submittedName>
        <fullName evidence="2">Type-2 restriction enzyme DpnI</fullName>
    </submittedName>
</protein>
<dbReference type="Gene3D" id="1.10.10.10">
    <property type="entry name" value="Winged helix-like DNA-binding domain superfamily/Winged helix DNA-binding domain"/>
    <property type="match status" value="1"/>
</dbReference>
<keyword evidence="3" id="KW-1185">Reference proteome</keyword>
<evidence type="ECO:0000313" key="3">
    <source>
        <dbReference type="Proteomes" id="UP001143486"/>
    </source>
</evidence>
<evidence type="ECO:0000313" key="2">
    <source>
        <dbReference type="EMBL" id="GLK51539.1"/>
    </source>
</evidence>
<dbReference type="InterPro" id="IPR041368">
    <property type="entry name" value="DRP_C"/>
</dbReference>
<dbReference type="Pfam" id="PF17726">
    <property type="entry name" value="DpnI_C"/>
    <property type="match status" value="1"/>
</dbReference>